<organism evidence="3 4">
    <name type="scientific">Saccharophagus degradans (strain 2-40 / ATCC 43961 / DSM 17024)</name>
    <dbReference type="NCBI Taxonomy" id="203122"/>
    <lineage>
        <taxon>Bacteria</taxon>
        <taxon>Pseudomonadati</taxon>
        <taxon>Pseudomonadota</taxon>
        <taxon>Gammaproteobacteria</taxon>
        <taxon>Cellvibrionales</taxon>
        <taxon>Cellvibrionaceae</taxon>
        <taxon>Saccharophagus</taxon>
    </lineage>
</organism>
<keyword evidence="3" id="KW-0808">Transferase</keyword>
<dbReference type="OrthoDB" id="9767863at2"/>
<protein>
    <submittedName>
        <fullName evidence="3">Acyltransferase 3</fullName>
    </submittedName>
</protein>
<keyword evidence="1" id="KW-1133">Transmembrane helix</keyword>
<evidence type="ECO:0000256" key="1">
    <source>
        <dbReference type="SAM" id="Phobius"/>
    </source>
</evidence>
<dbReference type="GO" id="GO:0016020">
    <property type="term" value="C:membrane"/>
    <property type="evidence" value="ECO:0007669"/>
    <property type="project" value="TreeGrafter"/>
</dbReference>
<reference evidence="3 4" key="1">
    <citation type="journal article" date="2008" name="PLoS Genet.">
        <title>Complete genome sequence of the complex carbohydrate-degrading marine bacterium, Saccharophagus degradans strain 2-40 T.</title>
        <authorList>
            <person name="Weiner R.M."/>
            <person name="Taylor L.E.II."/>
            <person name="Henrissat B."/>
            <person name="Hauser L."/>
            <person name="Land M."/>
            <person name="Coutinho P.M."/>
            <person name="Rancurel C."/>
            <person name="Saunders E.H."/>
            <person name="Longmire A.G."/>
            <person name="Zhang H."/>
            <person name="Bayer E.A."/>
            <person name="Gilbert H.J."/>
            <person name="Larimer F."/>
            <person name="Zhulin I.B."/>
            <person name="Ekborg N.A."/>
            <person name="Lamed R."/>
            <person name="Richardson P.M."/>
            <person name="Borovok I."/>
            <person name="Hutcheson S."/>
        </authorList>
    </citation>
    <scope>NUCLEOTIDE SEQUENCE [LARGE SCALE GENOMIC DNA]</scope>
    <source>
        <strain evidence="4">2-40 / ATCC 43961 / DSM 17024</strain>
    </source>
</reference>
<accession>Q21PG6</accession>
<keyword evidence="3" id="KW-0012">Acyltransferase</keyword>
<dbReference type="PANTHER" id="PTHR23028">
    <property type="entry name" value="ACETYLTRANSFERASE"/>
    <property type="match status" value="1"/>
</dbReference>
<name>Q21PG6_SACD2</name>
<keyword evidence="1" id="KW-0812">Transmembrane</keyword>
<gene>
    <name evidence="3" type="ordered locus">Sde_0149</name>
</gene>
<feature type="transmembrane region" description="Helical" evidence="1">
    <location>
        <begin position="254"/>
        <end position="273"/>
    </location>
</feature>
<dbReference type="PANTHER" id="PTHR23028:SF53">
    <property type="entry name" value="ACYL_TRANSF_3 DOMAIN-CONTAINING PROTEIN"/>
    <property type="match status" value="1"/>
</dbReference>
<dbReference type="EMBL" id="CP000282">
    <property type="protein sequence ID" value="ABD79413.1"/>
    <property type="molecule type" value="Genomic_DNA"/>
</dbReference>
<feature type="transmembrane region" description="Helical" evidence="1">
    <location>
        <begin position="137"/>
        <end position="155"/>
    </location>
</feature>
<dbReference type="Pfam" id="PF01757">
    <property type="entry name" value="Acyl_transf_3"/>
    <property type="match status" value="1"/>
</dbReference>
<feature type="transmembrane region" description="Helical" evidence="1">
    <location>
        <begin position="40"/>
        <end position="64"/>
    </location>
</feature>
<dbReference type="InterPro" id="IPR050879">
    <property type="entry name" value="Acyltransferase_3"/>
</dbReference>
<proteinExistence type="predicted"/>
<dbReference type="GO" id="GO:0000271">
    <property type="term" value="P:polysaccharide biosynthetic process"/>
    <property type="evidence" value="ECO:0007669"/>
    <property type="project" value="TreeGrafter"/>
</dbReference>
<dbReference type="HOGENOM" id="CLU_005679_2_2_6"/>
<dbReference type="STRING" id="203122.Sde_0149"/>
<feature type="transmembrane region" description="Helical" evidence="1">
    <location>
        <begin position="16"/>
        <end position="34"/>
    </location>
</feature>
<evidence type="ECO:0000313" key="4">
    <source>
        <dbReference type="Proteomes" id="UP000001947"/>
    </source>
</evidence>
<keyword evidence="4" id="KW-1185">Reference proteome</keyword>
<dbReference type="RefSeq" id="WP_011466637.1">
    <property type="nucleotide sequence ID" value="NC_007912.1"/>
</dbReference>
<dbReference type="Proteomes" id="UP000001947">
    <property type="component" value="Chromosome"/>
</dbReference>
<evidence type="ECO:0000259" key="2">
    <source>
        <dbReference type="Pfam" id="PF01757"/>
    </source>
</evidence>
<feature type="transmembrane region" description="Helical" evidence="1">
    <location>
        <begin position="231"/>
        <end position="248"/>
    </location>
</feature>
<dbReference type="KEGG" id="sde:Sde_0149"/>
<feature type="transmembrane region" description="Helical" evidence="1">
    <location>
        <begin position="293"/>
        <end position="310"/>
    </location>
</feature>
<feature type="domain" description="Acyltransferase 3" evidence="2">
    <location>
        <begin position="12"/>
        <end position="341"/>
    </location>
</feature>
<dbReference type="eggNOG" id="COG1835">
    <property type="taxonomic scope" value="Bacteria"/>
</dbReference>
<dbReference type="InterPro" id="IPR002656">
    <property type="entry name" value="Acyl_transf_3_dom"/>
</dbReference>
<dbReference type="GO" id="GO:0016747">
    <property type="term" value="F:acyltransferase activity, transferring groups other than amino-acyl groups"/>
    <property type="evidence" value="ECO:0007669"/>
    <property type="project" value="InterPro"/>
</dbReference>
<sequence length="362" mass="41889">MSINGQLNKLSQIDSLRGVAILMVIVTHVCPRTIDVHSFIASLCVYGRMGVQLFFVMSALTLCLSMKARSNEGNALTKFYVRRFFRIAPVYYFGIALYTTISVYQNSLGNVDFSDIFFHLTLTHAFSMDSFLSVVPGGWSIGVECAFYLVFPLLYKYLVDSDGYFRLIIGYVVAIICGVISVQILALFFRIKEDPWEISYWNMFSQLPVFMAGLLLYKLYNISVMRGRSMLILWGGFLFCTILSLLSYKIKFPFHVTLITVFSSLSFVFLYFIFERKRYLNPVFLQNIGRASYSMYIFHFVVMWGYFYLINKFNFNTPSPGINLIIHFSIVVWFTYLISSLSMKLLENNFILLGKRVINRMN</sequence>
<dbReference type="GeneID" id="98615859"/>
<feature type="transmembrane region" description="Helical" evidence="1">
    <location>
        <begin position="167"/>
        <end position="188"/>
    </location>
</feature>
<evidence type="ECO:0000313" key="3">
    <source>
        <dbReference type="EMBL" id="ABD79413.1"/>
    </source>
</evidence>
<dbReference type="AlphaFoldDB" id="Q21PG6"/>
<feature type="transmembrane region" description="Helical" evidence="1">
    <location>
        <begin position="84"/>
        <end position="104"/>
    </location>
</feature>
<feature type="transmembrane region" description="Helical" evidence="1">
    <location>
        <begin position="322"/>
        <end position="346"/>
    </location>
</feature>
<keyword evidence="1" id="KW-0472">Membrane</keyword>
<feature type="transmembrane region" description="Helical" evidence="1">
    <location>
        <begin position="200"/>
        <end position="219"/>
    </location>
</feature>